<organism evidence="1">
    <name type="scientific">Anguilla anguilla</name>
    <name type="common">European freshwater eel</name>
    <name type="synonym">Muraena anguilla</name>
    <dbReference type="NCBI Taxonomy" id="7936"/>
    <lineage>
        <taxon>Eukaryota</taxon>
        <taxon>Metazoa</taxon>
        <taxon>Chordata</taxon>
        <taxon>Craniata</taxon>
        <taxon>Vertebrata</taxon>
        <taxon>Euteleostomi</taxon>
        <taxon>Actinopterygii</taxon>
        <taxon>Neopterygii</taxon>
        <taxon>Teleostei</taxon>
        <taxon>Anguilliformes</taxon>
        <taxon>Anguillidae</taxon>
        <taxon>Anguilla</taxon>
    </lineage>
</organism>
<dbReference type="EMBL" id="GBXM01024569">
    <property type="protein sequence ID" value="JAH84008.1"/>
    <property type="molecule type" value="Transcribed_RNA"/>
</dbReference>
<accession>A0A0E9W3C2</accession>
<reference evidence="1" key="2">
    <citation type="journal article" date="2015" name="Fish Shellfish Immunol.">
        <title>Early steps in the European eel (Anguilla anguilla)-Vibrio vulnificus interaction in the gills: Role of the RtxA13 toxin.</title>
        <authorList>
            <person name="Callol A."/>
            <person name="Pajuelo D."/>
            <person name="Ebbesson L."/>
            <person name="Teles M."/>
            <person name="MacKenzie S."/>
            <person name="Amaro C."/>
        </authorList>
    </citation>
    <scope>NUCLEOTIDE SEQUENCE</scope>
</reference>
<evidence type="ECO:0000313" key="1">
    <source>
        <dbReference type="EMBL" id="JAH84008.1"/>
    </source>
</evidence>
<name>A0A0E9W3C2_ANGAN</name>
<sequence>MLLLQKCLYTLLSRQHFEQWGL</sequence>
<proteinExistence type="predicted"/>
<dbReference type="AlphaFoldDB" id="A0A0E9W3C2"/>
<protein>
    <submittedName>
        <fullName evidence="1">Uncharacterized protein</fullName>
    </submittedName>
</protein>
<reference evidence="1" key="1">
    <citation type="submission" date="2014-11" db="EMBL/GenBank/DDBJ databases">
        <authorList>
            <person name="Amaro Gonzalez C."/>
        </authorList>
    </citation>
    <scope>NUCLEOTIDE SEQUENCE</scope>
</reference>